<evidence type="ECO:0000256" key="1">
    <source>
        <dbReference type="SAM" id="Phobius"/>
    </source>
</evidence>
<sequence>MAEKKTVGDLLSEARREKGLSLDEIARETNISRSYLEAFEKNDFSAFPAETYIIGFLKTYAEVLDLDTNLLIQAYRHQIQLDHEIPLEELVGKHTPWYEQISPQVWRQIVLVVQGIILFFGLFAIFWQLATSSPANREINSQNRSHFDENSLSLLATQKFKIGQEIFITNAKKNTIHIVFEKQNLDKSLVLEINGRKYTLKQQEVFALDTDGDTFNDLVLEVFSTKPKAIRISASVLQADQTLAFKSIFGIQSQFIEGQIDHESILYTANEATDIPIKIQGIDTGFCRLIIDNGEPQVFQIERGFEKEIRFKQYVILSLGNAAAVKLLINNREESGGGWGETTKSVLYWKKDRNRYNLVRTFLR</sequence>
<dbReference type="Proteomes" id="UP001056539">
    <property type="component" value="Chromosome"/>
</dbReference>
<organism evidence="3 4">
    <name type="scientific">Thermospira aquatica</name>
    <dbReference type="NCBI Taxonomy" id="2828656"/>
    <lineage>
        <taxon>Bacteria</taxon>
        <taxon>Pseudomonadati</taxon>
        <taxon>Spirochaetota</taxon>
        <taxon>Spirochaetia</taxon>
        <taxon>Brevinematales</taxon>
        <taxon>Thermospiraceae</taxon>
        <taxon>Thermospira</taxon>
    </lineage>
</organism>
<keyword evidence="1" id="KW-0472">Membrane</keyword>
<dbReference type="RefSeq" id="WP_271434517.1">
    <property type="nucleotide sequence ID" value="NZ_CP073355.1"/>
</dbReference>
<dbReference type="SUPFAM" id="SSF47413">
    <property type="entry name" value="lambda repressor-like DNA-binding domains"/>
    <property type="match status" value="1"/>
</dbReference>
<protein>
    <submittedName>
        <fullName evidence="3">Helix-turn-helix domain-containing protein</fullName>
    </submittedName>
</protein>
<evidence type="ECO:0000313" key="3">
    <source>
        <dbReference type="EMBL" id="URA09389.1"/>
    </source>
</evidence>
<evidence type="ECO:0000313" key="4">
    <source>
        <dbReference type="Proteomes" id="UP001056539"/>
    </source>
</evidence>
<name>A0AAX3BAU1_9SPIR</name>
<dbReference type="GO" id="GO:0003677">
    <property type="term" value="F:DNA binding"/>
    <property type="evidence" value="ECO:0007669"/>
    <property type="project" value="InterPro"/>
</dbReference>
<reference evidence="3" key="2">
    <citation type="submission" date="2022-06" db="EMBL/GenBank/DDBJ databases">
        <title>Thermospira aquatica gen. nov., sp. nov.</title>
        <authorList>
            <person name="Ben Ali Gam Z."/>
            <person name="Labat M."/>
        </authorList>
    </citation>
    <scope>NUCLEOTIDE SEQUENCE</scope>
    <source>
        <strain evidence="3">F1F22</strain>
    </source>
</reference>
<dbReference type="SMART" id="SM00530">
    <property type="entry name" value="HTH_XRE"/>
    <property type="match status" value="1"/>
</dbReference>
<proteinExistence type="predicted"/>
<dbReference type="InterPro" id="IPR050400">
    <property type="entry name" value="Bact_Cytoskel_RodZ"/>
</dbReference>
<dbReference type="AlphaFoldDB" id="A0AAX3BAU1"/>
<accession>A0AAX3BAU1</accession>
<keyword evidence="1" id="KW-1133">Transmembrane helix</keyword>
<dbReference type="KEGG" id="taqu:KDW03_07790"/>
<dbReference type="CDD" id="cd00093">
    <property type="entry name" value="HTH_XRE"/>
    <property type="match status" value="1"/>
</dbReference>
<dbReference type="PANTHER" id="PTHR34475:SF1">
    <property type="entry name" value="CYTOSKELETON PROTEIN RODZ"/>
    <property type="match status" value="1"/>
</dbReference>
<keyword evidence="1" id="KW-0812">Transmembrane</keyword>
<dbReference type="InterPro" id="IPR001387">
    <property type="entry name" value="Cro/C1-type_HTH"/>
</dbReference>
<dbReference type="PANTHER" id="PTHR34475">
    <property type="match status" value="1"/>
</dbReference>
<feature type="domain" description="HTH cro/C1-type" evidence="2">
    <location>
        <begin position="11"/>
        <end position="71"/>
    </location>
</feature>
<gene>
    <name evidence="3" type="ORF">KDW03_07790</name>
</gene>
<dbReference type="Pfam" id="PF13413">
    <property type="entry name" value="HTH_25"/>
    <property type="match status" value="1"/>
</dbReference>
<evidence type="ECO:0000259" key="2">
    <source>
        <dbReference type="PROSITE" id="PS50943"/>
    </source>
</evidence>
<dbReference type="PROSITE" id="PS50943">
    <property type="entry name" value="HTH_CROC1"/>
    <property type="match status" value="1"/>
</dbReference>
<dbReference type="InterPro" id="IPR010982">
    <property type="entry name" value="Lambda_DNA-bd_dom_sf"/>
</dbReference>
<feature type="transmembrane region" description="Helical" evidence="1">
    <location>
        <begin position="109"/>
        <end position="130"/>
    </location>
</feature>
<keyword evidence="4" id="KW-1185">Reference proteome</keyword>
<dbReference type="Gene3D" id="1.10.260.40">
    <property type="entry name" value="lambda repressor-like DNA-binding domains"/>
    <property type="match status" value="1"/>
</dbReference>
<reference evidence="3" key="1">
    <citation type="submission" date="2021-04" db="EMBL/GenBank/DDBJ databases">
        <authorList>
            <person name="Postec A."/>
        </authorList>
    </citation>
    <scope>NUCLEOTIDE SEQUENCE</scope>
    <source>
        <strain evidence="3">F1F22</strain>
    </source>
</reference>
<dbReference type="EMBL" id="CP073355">
    <property type="protein sequence ID" value="URA09389.1"/>
    <property type="molecule type" value="Genomic_DNA"/>
</dbReference>